<gene>
    <name evidence="2" type="ORF">PM006_15840</name>
</gene>
<proteinExistence type="predicted"/>
<dbReference type="SUPFAM" id="SSF52540">
    <property type="entry name" value="P-loop containing nucleoside triphosphate hydrolases"/>
    <property type="match status" value="1"/>
</dbReference>
<dbReference type="AlphaFoldDB" id="A0AAW6B0M3"/>
<dbReference type="InterPro" id="IPR050678">
    <property type="entry name" value="DNA_Partitioning_ATPase"/>
</dbReference>
<dbReference type="Pfam" id="PF13614">
    <property type="entry name" value="AAA_31"/>
    <property type="match status" value="1"/>
</dbReference>
<evidence type="ECO:0000259" key="1">
    <source>
        <dbReference type="Pfam" id="PF13614"/>
    </source>
</evidence>
<organism evidence="2 3">
    <name type="scientific">Clostridium symbiosum</name>
    <name type="common">Bacteroides symbiosus</name>
    <dbReference type="NCBI Taxonomy" id="1512"/>
    <lineage>
        <taxon>Bacteria</taxon>
        <taxon>Bacillati</taxon>
        <taxon>Bacillota</taxon>
        <taxon>Clostridia</taxon>
        <taxon>Lachnospirales</taxon>
        <taxon>Lachnospiraceae</taxon>
        <taxon>Otoolea</taxon>
    </lineage>
</organism>
<dbReference type="InterPro" id="IPR027417">
    <property type="entry name" value="P-loop_NTPase"/>
</dbReference>
<reference evidence="2" key="1">
    <citation type="submission" date="2023-01" db="EMBL/GenBank/DDBJ databases">
        <title>Human gut microbiome strain richness.</title>
        <authorList>
            <person name="Chen-Liaw A."/>
        </authorList>
    </citation>
    <scope>NUCLEOTIDE SEQUENCE</scope>
    <source>
        <strain evidence="2">B1_m1001713B170214d0_201011</strain>
    </source>
</reference>
<dbReference type="CDD" id="cd02042">
    <property type="entry name" value="ParAB_family"/>
    <property type="match status" value="1"/>
</dbReference>
<dbReference type="PANTHER" id="PTHR13696">
    <property type="entry name" value="P-LOOP CONTAINING NUCLEOSIDE TRIPHOSPHATE HYDROLASE"/>
    <property type="match status" value="1"/>
</dbReference>
<dbReference type="RefSeq" id="WP_003497132.1">
    <property type="nucleotide sequence ID" value="NZ_JADNHH010000018.1"/>
</dbReference>
<name>A0AAW6B0M3_CLOSY</name>
<dbReference type="EMBL" id="JAQLGM010000045">
    <property type="protein sequence ID" value="MDB2001676.1"/>
    <property type="molecule type" value="Genomic_DNA"/>
</dbReference>
<evidence type="ECO:0000313" key="2">
    <source>
        <dbReference type="EMBL" id="MDB2001676.1"/>
    </source>
</evidence>
<dbReference type="Gene3D" id="3.40.50.300">
    <property type="entry name" value="P-loop containing nucleotide triphosphate hydrolases"/>
    <property type="match status" value="1"/>
</dbReference>
<accession>A0AAW6B0M3</accession>
<dbReference type="InterPro" id="IPR025669">
    <property type="entry name" value="AAA_dom"/>
</dbReference>
<comment type="caution">
    <text evidence="2">The sequence shown here is derived from an EMBL/GenBank/DDBJ whole genome shotgun (WGS) entry which is preliminary data.</text>
</comment>
<feature type="domain" description="AAA" evidence="1">
    <location>
        <begin position="6"/>
        <end position="190"/>
    </location>
</feature>
<dbReference type="PANTHER" id="PTHR13696:SF52">
    <property type="entry name" value="PARA FAMILY PROTEIN CT_582"/>
    <property type="match status" value="1"/>
</dbReference>
<evidence type="ECO:0000313" key="3">
    <source>
        <dbReference type="Proteomes" id="UP001300871"/>
    </source>
</evidence>
<dbReference type="Proteomes" id="UP001300871">
    <property type="component" value="Unassembled WGS sequence"/>
</dbReference>
<protein>
    <submittedName>
        <fullName evidence="2">ParA family protein</fullName>
    </submittedName>
</protein>
<sequence>MKKGATVISVINNKGGVGKTTSVAAFAELLAYLGYRTLVVDLDEQSNLSMFFHSYIDDNEEVISGIKKPDEMNVCELFKYRFKEKAEIQQLIHTTQIPGVDIIPSSKRHTRTVLELTLNTGNNNIVLKRALKTIKEDYDYIFLDNAPASNILTVNSIFASDYIITPVKVEQYSLKGLRETLSSIVYIKEEHDLEQIEFLGAFITQASINTNAFKDGRELFKDNLQNKLFKTPVRQDTKINEVNQTLRSLFASGTSNAIIDYANLLLEMKILTPAGEEKLKGCLSE</sequence>